<keyword evidence="16" id="KW-1015">Disulfide bond</keyword>
<dbReference type="InterPro" id="IPR000823">
    <property type="entry name" value="Peroxidase_pln"/>
</dbReference>
<evidence type="ECO:0000256" key="5">
    <source>
        <dbReference type="ARBA" id="ARBA00022559"/>
    </source>
</evidence>
<keyword evidence="11 15" id="KW-0408">Iron</keyword>
<protein>
    <submittedName>
        <fullName evidence="19">Peroxidase</fullName>
    </submittedName>
</protein>
<feature type="signal peptide" evidence="17">
    <location>
        <begin position="1"/>
        <end position="21"/>
    </location>
</feature>
<evidence type="ECO:0000256" key="3">
    <source>
        <dbReference type="ARBA" id="ARBA00006873"/>
    </source>
</evidence>
<comment type="catalytic activity">
    <reaction evidence="1">
        <text>2 a phenolic donor + H2O2 = 2 a phenolic radical donor + 2 H2O</text>
        <dbReference type="Rhea" id="RHEA:56136"/>
        <dbReference type="ChEBI" id="CHEBI:15377"/>
        <dbReference type="ChEBI" id="CHEBI:16240"/>
        <dbReference type="ChEBI" id="CHEBI:139520"/>
        <dbReference type="ChEBI" id="CHEBI:139521"/>
        <dbReference type="EC" id="1.11.1.7"/>
    </reaction>
</comment>
<comment type="function">
    <text evidence="2">Removal of H(2)O(2), oxidation of toxic reductants, biosynthesis and degradation of lignin, suberization, auxin catabolism, response to environmental stresses such as wounding, pathogen attack and oxidative stress. These functions might be dependent on each isozyme/isoform in each plant tissue.</text>
</comment>
<evidence type="ECO:0000256" key="10">
    <source>
        <dbReference type="ARBA" id="ARBA00023002"/>
    </source>
</evidence>
<gene>
    <name evidence="19" type="ORF">ZOSMA_87G00960</name>
</gene>
<comment type="similarity">
    <text evidence="3">Belongs to the peroxidase family. Ascorbate peroxidase subfamily.</text>
</comment>
<feature type="binding site" evidence="15">
    <location>
        <position position="53"/>
    </location>
    <ligand>
        <name>Ca(2+)</name>
        <dbReference type="ChEBI" id="CHEBI:29108"/>
        <label>1</label>
    </ligand>
</feature>
<evidence type="ECO:0000256" key="6">
    <source>
        <dbReference type="ARBA" id="ARBA00022617"/>
    </source>
</evidence>
<dbReference type="GO" id="GO:0042744">
    <property type="term" value="P:hydrogen peroxide catabolic process"/>
    <property type="evidence" value="ECO:0007669"/>
    <property type="project" value="UniProtKB-KW"/>
</dbReference>
<keyword evidence="8 17" id="KW-0732">Signal</keyword>
<accession>A0A0K9NKP0</accession>
<keyword evidence="6" id="KW-0349">Heme</keyword>
<dbReference type="EMBL" id="LFYR01002091">
    <property type="protein sequence ID" value="KMZ57349.1"/>
    <property type="molecule type" value="Genomic_DNA"/>
</dbReference>
<dbReference type="GO" id="GO:0006979">
    <property type="term" value="P:response to oxidative stress"/>
    <property type="evidence" value="ECO:0007669"/>
    <property type="project" value="InterPro"/>
</dbReference>
<dbReference type="GO" id="GO:0020037">
    <property type="term" value="F:heme binding"/>
    <property type="evidence" value="ECO:0007669"/>
    <property type="project" value="InterPro"/>
</dbReference>
<evidence type="ECO:0000259" key="18">
    <source>
        <dbReference type="PROSITE" id="PS50873"/>
    </source>
</evidence>
<dbReference type="GO" id="GO:0046872">
    <property type="term" value="F:metal ion binding"/>
    <property type="evidence" value="ECO:0007669"/>
    <property type="project" value="UniProtKB-KW"/>
</dbReference>
<feature type="binding site" description="axial binding residue" evidence="15">
    <location>
        <position position="173"/>
    </location>
    <ligand>
        <name>heme b</name>
        <dbReference type="ChEBI" id="CHEBI:60344"/>
    </ligand>
    <ligandPart>
        <name>Fe</name>
        <dbReference type="ChEBI" id="CHEBI:18248"/>
    </ligandPart>
</feature>
<dbReference type="OrthoDB" id="2113341at2759"/>
<dbReference type="Proteomes" id="UP000036987">
    <property type="component" value="Unassembled WGS sequence"/>
</dbReference>
<dbReference type="InterPro" id="IPR019793">
    <property type="entry name" value="Peroxidases_heam-ligand_BS"/>
</dbReference>
<evidence type="ECO:0000256" key="17">
    <source>
        <dbReference type="SAM" id="SignalP"/>
    </source>
</evidence>
<feature type="binding site" evidence="14">
    <location>
        <position position="143"/>
    </location>
    <ligand>
        <name>substrate</name>
    </ligand>
</feature>
<comment type="cofactor">
    <cofactor evidence="15">
        <name>Ca(2+)</name>
        <dbReference type="ChEBI" id="CHEBI:29108"/>
    </cofactor>
    <text evidence="15">Binds 2 calcium ions per subunit.</text>
</comment>
<name>A0A0K9NKP0_ZOSMR</name>
<keyword evidence="20" id="KW-1185">Reference proteome</keyword>
<evidence type="ECO:0000256" key="12">
    <source>
        <dbReference type="ARBA" id="ARBA00023180"/>
    </source>
</evidence>
<evidence type="ECO:0000256" key="7">
    <source>
        <dbReference type="ARBA" id="ARBA00022723"/>
    </source>
</evidence>
<keyword evidence="10" id="KW-0560">Oxidoreductase</keyword>
<evidence type="ECO:0000313" key="19">
    <source>
        <dbReference type="EMBL" id="KMZ57349.1"/>
    </source>
</evidence>
<evidence type="ECO:0000256" key="16">
    <source>
        <dbReference type="PIRSR" id="PIRSR600823-5"/>
    </source>
</evidence>
<comment type="caution">
    <text evidence="19">The sequence shown here is derived from an EMBL/GenBank/DDBJ whole genome shotgun (WGS) entry which is preliminary data.</text>
</comment>
<dbReference type="InterPro" id="IPR002016">
    <property type="entry name" value="Haem_peroxidase"/>
</dbReference>
<keyword evidence="7 15" id="KW-0479">Metal-binding</keyword>
<feature type="domain" description="Plant heme peroxidase family profile" evidence="18">
    <location>
        <begin position="21"/>
        <end position="202"/>
    </location>
</feature>
<feature type="binding site" evidence="15">
    <location>
        <position position="174"/>
    </location>
    <ligand>
        <name>Ca(2+)</name>
        <dbReference type="ChEBI" id="CHEBI:29108"/>
        <label>2</label>
    </ligand>
</feature>
<evidence type="ECO:0000256" key="2">
    <source>
        <dbReference type="ARBA" id="ARBA00002322"/>
    </source>
</evidence>
<feature type="chain" id="PRO_5005527177" evidence="17">
    <location>
        <begin position="22"/>
        <end position="202"/>
    </location>
</feature>
<dbReference type="PROSITE" id="PS00435">
    <property type="entry name" value="PEROXIDASE_1"/>
    <property type="match status" value="1"/>
</dbReference>
<evidence type="ECO:0000256" key="15">
    <source>
        <dbReference type="PIRSR" id="PIRSR600823-3"/>
    </source>
</evidence>
<dbReference type="SUPFAM" id="SSF48113">
    <property type="entry name" value="Heme-dependent peroxidases"/>
    <property type="match status" value="1"/>
</dbReference>
<dbReference type="PROSITE" id="PS50873">
    <property type="entry name" value="PEROXIDASE_4"/>
    <property type="match status" value="1"/>
</dbReference>
<dbReference type="GO" id="GO:0009505">
    <property type="term" value="C:plant-type cell wall"/>
    <property type="evidence" value="ECO:0000318"/>
    <property type="project" value="GO_Central"/>
</dbReference>
<dbReference type="GO" id="GO:0004601">
    <property type="term" value="F:peroxidase activity"/>
    <property type="evidence" value="ECO:0000318"/>
    <property type="project" value="GO_Central"/>
</dbReference>
<sequence length="202" mass="22066">MAASLFRLAFFVALVLPQTSALSSNYYSKSCPKLFQVVNPIMDKAIRRRLELGCDGSLLLDDTPTFTGEKTTPRNVNIRGFDVIDDIKTAVEMECPGIVSCADILAIASQVSVRKLRGPIWHLMLGRLDARTANKDLADANLPSFSLNLGGLKTNFQNVGLSEKDLVALSGGHTIGQAVCTTFRTRIYTDTNIDPIFAAKRQ</sequence>
<dbReference type="GO" id="GO:0140825">
    <property type="term" value="F:lactoperoxidase activity"/>
    <property type="evidence" value="ECO:0007669"/>
    <property type="project" value="UniProtKB-EC"/>
</dbReference>
<evidence type="ECO:0000256" key="1">
    <source>
        <dbReference type="ARBA" id="ARBA00000189"/>
    </source>
</evidence>
<evidence type="ECO:0000256" key="13">
    <source>
        <dbReference type="ARBA" id="ARBA00023324"/>
    </source>
</evidence>
<feature type="binding site" evidence="15">
    <location>
        <position position="57"/>
    </location>
    <ligand>
        <name>Ca(2+)</name>
        <dbReference type="ChEBI" id="CHEBI:29108"/>
        <label>1</label>
    </ligand>
</feature>
<keyword evidence="12" id="KW-0325">Glycoprotein</keyword>
<keyword evidence="13" id="KW-0376">Hydrogen peroxide</keyword>
<evidence type="ECO:0000256" key="8">
    <source>
        <dbReference type="ARBA" id="ARBA00022729"/>
    </source>
</evidence>
<keyword evidence="5 19" id="KW-0575">Peroxidase</keyword>
<reference evidence="20" key="1">
    <citation type="journal article" date="2016" name="Nature">
        <title>The genome of the seagrass Zostera marina reveals angiosperm adaptation to the sea.</title>
        <authorList>
            <person name="Olsen J.L."/>
            <person name="Rouze P."/>
            <person name="Verhelst B."/>
            <person name="Lin Y.-C."/>
            <person name="Bayer T."/>
            <person name="Collen J."/>
            <person name="Dattolo E."/>
            <person name="De Paoli E."/>
            <person name="Dittami S."/>
            <person name="Maumus F."/>
            <person name="Michel G."/>
            <person name="Kersting A."/>
            <person name="Lauritano C."/>
            <person name="Lohaus R."/>
            <person name="Toepel M."/>
            <person name="Tonon T."/>
            <person name="Vanneste K."/>
            <person name="Amirebrahimi M."/>
            <person name="Brakel J."/>
            <person name="Bostroem C."/>
            <person name="Chovatia M."/>
            <person name="Grimwood J."/>
            <person name="Jenkins J.W."/>
            <person name="Jueterbock A."/>
            <person name="Mraz A."/>
            <person name="Stam W.T."/>
            <person name="Tice H."/>
            <person name="Bornberg-Bauer E."/>
            <person name="Green P.J."/>
            <person name="Pearson G.A."/>
            <person name="Procaccini G."/>
            <person name="Duarte C.M."/>
            <person name="Schmutz J."/>
            <person name="Reusch T.B.H."/>
            <person name="Van de Peer Y."/>
        </authorList>
    </citation>
    <scope>NUCLEOTIDE SEQUENCE [LARGE SCALE GENOMIC DNA]</scope>
    <source>
        <strain evidence="20">cv. Finnish</strain>
    </source>
</reference>
<dbReference type="PANTHER" id="PTHR31388">
    <property type="entry name" value="PEROXIDASE 72-RELATED"/>
    <property type="match status" value="1"/>
</dbReference>
<dbReference type="AlphaFoldDB" id="A0A0K9NKP0"/>
<dbReference type="STRING" id="29655.A0A0K9NKP0"/>
<dbReference type="InterPro" id="IPR010255">
    <property type="entry name" value="Haem_peroxidase_sf"/>
</dbReference>
<proteinExistence type="inferred from homology"/>
<organism evidence="19 20">
    <name type="scientific">Zostera marina</name>
    <name type="common">Eelgrass</name>
    <dbReference type="NCBI Taxonomy" id="29655"/>
    <lineage>
        <taxon>Eukaryota</taxon>
        <taxon>Viridiplantae</taxon>
        <taxon>Streptophyta</taxon>
        <taxon>Embryophyta</taxon>
        <taxon>Tracheophyta</taxon>
        <taxon>Spermatophyta</taxon>
        <taxon>Magnoliopsida</taxon>
        <taxon>Liliopsida</taxon>
        <taxon>Zosteraceae</taxon>
        <taxon>Zostera</taxon>
    </lineage>
</organism>
<dbReference type="Gene3D" id="1.10.420.10">
    <property type="entry name" value="Peroxidase, domain 2"/>
    <property type="match status" value="1"/>
</dbReference>
<evidence type="ECO:0000256" key="11">
    <source>
        <dbReference type="ARBA" id="ARBA00023004"/>
    </source>
</evidence>
<feature type="binding site" evidence="15">
    <location>
        <position position="69"/>
    </location>
    <ligand>
        <name>Ca(2+)</name>
        <dbReference type="ChEBI" id="CHEBI:29108"/>
        <label>1</label>
    </ligand>
</feature>
<dbReference type="PANTHER" id="PTHR31388:SF264">
    <property type="entry name" value="PEROXIDASE 59"/>
    <property type="match status" value="1"/>
</dbReference>
<keyword evidence="9 15" id="KW-0106">Calcium</keyword>
<comment type="cofactor">
    <cofactor evidence="15">
        <name>heme b</name>
        <dbReference type="ChEBI" id="CHEBI:60344"/>
    </cofactor>
    <text evidence="15">Binds 1 heme b (iron(II)-protoporphyrin IX) group per subunit.</text>
</comment>
<feature type="binding site" evidence="15">
    <location>
        <position position="55"/>
    </location>
    <ligand>
        <name>Ca(2+)</name>
        <dbReference type="ChEBI" id="CHEBI:29108"/>
        <label>1</label>
    </ligand>
</feature>
<evidence type="ECO:0000256" key="14">
    <source>
        <dbReference type="PIRSR" id="PIRSR600823-2"/>
    </source>
</evidence>
<keyword evidence="4" id="KW-0964">Secreted</keyword>
<evidence type="ECO:0000313" key="20">
    <source>
        <dbReference type="Proteomes" id="UP000036987"/>
    </source>
</evidence>
<dbReference type="Gene3D" id="1.10.520.10">
    <property type="match status" value="1"/>
</dbReference>
<dbReference type="PRINTS" id="PR00461">
    <property type="entry name" value="PLPEROXIDASE"/>
</dbReference>
<evidence type="ECO:0000256" key="9">
    <source>
        <dbReference type="ARBA" id="ARBA00022837"/>
    </source>
</evidence>
<evidence type="ECO:0000256" key="4">
    <source>
        <dbReference type="ARBA" id="ARBA00022525"/>
    </source>
</evidence>
<dbReference type="Pfam" id="PF00141">
    <property type="entry name" value="peroxidase"/>
    <property type="match status" value="1"/>
</dbReference>
<feature type="disulfide bond" evidence="16">
    <location>
        <begin position="31"/>
        <end position="95"/>
    </location>
</feature>